<reference evidence="4 5" key="1">
    <citation type="journal article" date="2016" name="Int. J. Syst. Evol. Microbiol.">
        <title>Chitinibacter fontanus sp. nov., isolated from a spring.</title>
        <authorList>
            <person name="Sheu S.Y."/>
            <person name="Li Y.S."/>
            <person name="Young C.C."/>
            <person name="Chen W.M."/>
        </authorList>
    </citation>
    <scope>NUCLEOTIDE SEQUENCE [LARGE SCALE GENOMIC DNA]</scope>
    <source>
        <strain evidence="4 5">STM-7</strain>
    </source>
</reference>
<evidence type="ECO:0000259" key="3">
    <source>
        <dbReference type="PROSITE" id="PS51186"/>
    </source>
</evidence>
<dbReference type="SUPFAM" id="SSF55729">
    <property type="entry name" value="Acyl-CoA N-acyltransferases (Nat)"/>
    <property type="match status" value="1"/>
</dbReference>
<proteinExistence type="predicted"/>
<dbReference type="Proteomes" id="UP000510822">
    <property type="component" value="Chromosome"/>
</dbReference>
<dbReference type="KEGG" id="cfon:HZU75_07605"/>
<dbReference type="PANTHER" id="PTHR43877">
    <property type="entry name" value="AMINOALKYLPHOSPHONATE N-ACETYLTRANSFERASE-RELATED-RELATED"/>
    <property type="match status" value="1"/>
</dbReference>
<dbReference type="RefSeq" id="WP_180308531.1">
    <property type="nucleotide sequence ID" value="NZ_CP058952.1"/>
</dbReference>
<dbReference type="EMBL" id="CP058952">
    <property type="protein sequence ID" value="QLI81405.1"/>
    <property type="molecule type" value="Genomic_DNA"/>
</dbReference>
<evidence type="ECO:0000256" key="2">
    <source>
        <dbReference type="ARBA" id="ARBA00023315"/>
    </source>
</evidence>
<keyword evidence="1 4" id="KW-0808">Transferase</keyword>
<dbReference type="InterPro" id="IPR000182">
    <property type="entry name" value="GNAT_dom"/>
</dbReference>
<organism evidence="4 5">
    <name type="scientific">Chitinibacter fontanus</name>
    <dbReference type="NCBI Taxonomy" id="1737446"/>
    <lineage>
        <taxon>Bacteria</taxon>
        <taxon>Pseudomonadati</taxon>
        <taxon>Pseudomonadota</taxon>
        <taxon>Betaproteobacteria</taxon>
        <taxon>Neisseriales</taxon>
        <taxon>Chitinibacteraceae</taxon>
        <taxon>Chitinibacter</taxon>
    </lineage>
</organism>
<dbReference type="InterPro" id="IPR050832">
    <property type="entry name" value="Bact_Acetyltransf"/>
</dbReference>
<dbReference type="PROSITE" id="PS51186">
    <property type="entry name" value="GNAT"/>
    <property type="match status" value="1"/>
</dbReference>
<evidence type="ECO:0000313" key="4">
    <source>
        <dbReference type="EMBL" id="QLI81405.1"/>
    </source>
</evidence>
<dbReference type="GO" id="GO:0016747">
    <property type="term" value="F:acyltransferase activity, transferring groups other than amino-acyl groups"/>
    <property type="evidence" value="ECO:0007669"/>
    <property type="project" value="InterPro"/>
</dbReference>
<evidence type="ECO:0000256" key="1">
    <source>
        <dbReference type="ARBA" id="ARBA00022679"/>
    </source>
</evidence>
<dbReference type="CDD" id="cd04301">
    <property type="entry name" value="NAT_SF"/>
    <property type="match status" value="1"/>
</dbReference>
<dbReference type="InterPro" id="IPR016181">
    <property type="entry name" value="Acyl_CoA_acyltransferase"/>
</dbReference>
<keyword evidence="5" id="KW-1185">Reference proteome</keyword>
<keyword evidence="2" id="KW-0012">Acyltransferase</keyword>
<feature type="domain" description="N-acetyltransferase" evidence="3">
    <location>
        <begin position="42"/>
        <end position="195"/>
    </location>
</feature>
<dbReference type="Pfam" id="PF00583">
    <property type="entry name" value="Acetyltransf_1"/>
    <property type="match status" value="1"/>
</dbReference>
<accession>A0A7D5ZBS7</accession>
<sequence>MKRILAASTAAAHQHQRMLCTAYLACFNSLFCYALLNADKTMQFQTYTPALQAQLLDFFAIMQASRGRTFDRLHLPADLRDIQTSYQNNGGEFWVLLAHTEIIGTIGLRLLDAEQGIAELKRFFVLPSHQRRGVGTQLMAHAMAAATQRGWQIIRLDTMRNAASALSIYQKFGFYDITRYNDNPTAEVFLEKKLFS</sequence>
<dbReference type="PANTHER" id="PTHR43877:SF2">
    <property type="entry name" value="AMINOALKYLPHOSPHONATE N-ACETYLTRANSFERASE-RELATED"/>
    <property type="match status" value="1"/>
</dbReference>
<dbReference type="AlphaFoldDB" id="A0A7D5ZBS7"/>
<gene>
    <name evidence="4" type="ORF">HZU75_07605</name>
</gene>
<evidence type="ECO:0000313" key="5">
    <source>
        <dbReference type="Proteomes" id="UP000510822"/>
    </source>
</evidence>
<dbReference type="Gene3D" id="3.40.630.30">
    <property type="match status" value="1"/>
</dbReference>
<name>A0A7D5ZBS7_9NEIS</name>
<protein>
    <submittedName>
        <fullName evidence="4">GNAT family N-acetyltransferase</fullName>
    </submittedName>
</protein>